<feature type="domain" description="F5/8 type C" evidence="3">
    <location>
        <begin position="148"/>
        <end position="240"/>
    </location>
</feature>
<evidence type="ECO:0000259" key="4">
    <source>
        <dbReference type="PROSITE" id="PS50026"/>
    </source>
</evidence>
<dbReference type="InterPro" id="IPR008979">
    <property type="entry name" value="Galactose-bd-like_sf"/>
</dbReference>
<evidence type="ECO:0000259" key="3">
    <source>
        <dbReference type="PROSITE" id="PS50022"/>
    </source>
</evidence>
<keyword evidence="1" id="KW-1015">Disulfide bond</keyword>
<dbReference type="SMART" id="SM00181">
    <property type="entry name" value="EGF"/>
    <property type="match status" value="2"/>
</dbReference>
<dbReference type="Gene3D" id="2.60.120.260">
    <property type="entry name" value="Galactose-binding domain-like"/>
    <property type="match status" value="2"/>
</dbReference>
<dbReference type="PANTHER" id="PTHR24543">
    <property type="entry name" value="MULTICOPPER OXIDASE-RELATED"/>
    <property type="match status" value="1"/>
</dbReference>
<feature type="domain" description="F5/8 type C" evidence="3">
    <location>
        <begin position="306"/>
        <end position="412"/>
    </location>
</feature>
<evidence type="ECO:0000256" key="2">
    <source>
        <dbReference type="SAM" id="SignalP"/>
    </source>
</evidence>
<feature type="domain" description="EGF-like" evidence="4">
    <location>
        <begin position="108"/>
        <end position="146"/>
    </location>
</feature>
<feature type="domain" description="Apple" evidence="5">
    <location>
        <begin position="30"/>
        <end position="106"/>
    </location>
</feature>
<feature type="disulfide bond" evidence="1">
    <location>
        <begin position="269"/>
        <end position="286"/>
    </location>
</feature>
<dbReference type="InterPro" id="IPR000421">
    <property type="entry name" value="FA58C"/>
</dbReference>
<protein>
    <submittedName>
        <fullName evidence="6">EGF-like repeat and discoidin I-like domain-containing protein 3</fullName>
    </submittedName>
</protein>
<feature type="signal peptide" evidence="2">
    <location>
        <begin position="1"/>
        <end position="25"/>
    </location>
</feature>
<feature type="chain" id="PRO_5012270535" evidence="2">
    <location>
        <begin position="26"/>
        <end position="412"/>
    </location>
</feature>
<evidence type="ECO:0000256" key="1">
    <source>
        <dbReference type="PROSITE-ProRule" id="PRU00076"/>
    </source>
</evidence>
<gene>
    <name evidence="6" type="primary">EDIL3</name>
    <name evidence="6" type="ORF">AWC38_SpisGene1153</name>
</gene>
<dbReference type="SMART" id="SM00473">
    <property type="entry name" value="PAN_AP"/>
    <property type="match status" value="1"/>
</dbReference>
<dbReference type="Gene3D" id="3.50.4.10">
    <property type="entry name" value="Hepatocyte Growth Factor"/>
    <property type="match status" value="1"/>
</dbReference>
<dbReference type="InterPro" id="IPR003609">
    <property type="entry name" value="Pan_app"/>
</dbReference>
<dbReference type="SUPFAM" id="SSF57196">
    <property type="entry name" value="EGF/Laminin"/>
    <property type="match status" value="2"/>
</dbReference>
<dbReference type="Proteomes" id="UP000225706">
    <property type="component" value="Unassembled WGS sequence"/>
</dbReference>
<comment type="caution">
    <text evidence="6">The sequence shown here is derived from an EMBL/GenBank/DDBJ whole genome shotgun (WGS) entry which is preliminary data.</text>
</comment>
<evidence type="ECO:0000313" key="6">
    <source>
        <dbReference type="EMBL" id="PFX34023.1"/>
    </source>
</evidence>
<evidence type="ECO:0000313" key="7">
    <source>
        <dbReference type="Proteomes" id="UP000225706"/>
    </source>
</evidence>
<feature type="domain" description="EGF-like" evidence="4">
    <location>
        <begin position="260"/>
        <end position="298"/>
    </location>
</feature>
<evidence type="ECO:0000259" key="5">
    <source>
        <dbReference type="PROSITE" id="PS50948"/>
    </source>
</evidence>
<dbReference type="PROSITE" id="PS00022">
    <property type="entry name" value="EGF_1"/>
    <property type="match status" value="2"/>
</dbReference>
<feature type="disulfide bond" evidence="1">
    <location>
        <begin position="288"/>
        <end position="297"/>
    </location>
</feature>
<dbReference type="EMBL" id="LSMT01000007">
    <property type="protein sequence ID" value="PFX34023.1"/>
    <property type="molecule type" value="Genomic_DNA"/>
</dbReference>
<dbReference type="OrthoDB" id="9973968at2759"/>
<sequence length="412" mass="46039">MASEKNCAARALPFCIFLFLRTIFAGERYCRTVQSVSNRALEGHVITVLATSSVEKCQVKCETNPDCYSTNYLSSSKSCELNKGTRLSHPDNFLPRENTVYFDNLYRSYHACVHPPCQNGGKCILRTQSPGYECQCPPKYSGNNCQVCDGDALGIYDKLRNLTISASSSEPDSPPASGRIYEAGGWRALTNDSHPYLEIRFSSEELITAVATQGWKDANNMQPDCWVKEYFLEYSENGTTLKIHKDGSSETVYLNNLYRPYRPCDNSPCMNNGVCIPTDLYPGFKCECKEEYFGPVCEDSVSPTACSAPYRPLGMKDGSILDRQITASSEVAGFEAFKARFDGSSCWRSANSSLGEYLEVNLGREEYVKAVGTQADPLQDSWTEKYYLAFFLGLGWKNVTRRFKDVAVCSSY</sequence>
<dbReference type="Pfam" id="PF00024">
    <property type="entry name" value="PAN_1"/>
    <property type="match status" value="1"/>
</dbReference>
<keyword evidence="2" id="KW-0732">Signal</keyword>
<reference evidence="7" key="1">
    <citation type="journal article" date="2017" name="bioRxiv">
        <title>Comparative analysis of the genomes of Stylophora pistillata and Acropora digitifera provides evidence for extensive differences between species of corals.</title>
        <authorList>
            <person name="Voolstra C.R."/>
            <person name="Li Y."/>
            <person name="Liew Y.J."/>
            <person name="Baumgarten S."/>
            <person name="Zoccola D."/>
            <person name="Flot J.-F."/>
            <person name="Tambutte S."/>
            <person name="Allemand D."/>
            <person name="Aranda M."/>
        </authorList>
    </citation>
    <scope>NUCLEOTIDE SEQUENCE [LARGE SCALE GENOMIC DNA]</scope>
</reference>
<keyword evidence="7" id="KW-1185">Reference proteome</keyword>
<dbReference type="Gene3D" id="2.10.25.10">
    <property type="entry name" value="Laminin"/>
    <property type="match status" value="2"/>
</dbReference>
<keyword evidence="1" id="KW-0245">EGF-like domain</keyword>
<organism evidence="6 7">
    <name type="scientific">Stylophora pistillata</name>
    <name type="common">Smooth cauliflower coral</name>
    <dbReference type="NCBI Taxonomy" id="50429"/>
    <lineage>
        <taxon>Eukaryota</taxon>
        <taxon>Metazoa</taxon>
        <taxon>Cnidaria</taxon>
        <taxon>Anthozoa</taxon>
        <taxon>Hexacorallia</taxon>
        <taxon>Scleractinia</taxon>
        <taxon>Astrocoeniina</taxon>
        <taxon>Pocilloporidae</taxon>
        <taxon>Stylophora</taxon>
    </lineage>
</organism>
<dbReference type="PROSITE" id="PS50948">
    <property type="entry name" value="PAN"/>
    <property type="match status" value="1"/>
</dbReference>
<accession>A0A2B4SY37</accession>
<dbReference type="Pfam" id="PF00754">
    <property type="entry name" value="F5_F8_type_C"/>
    <property type="match status" value="2"/>
</dbReference>
<proteinExistence type="predicted"/>
<dbReference type="PROSITE" id="PS50026">
    <property type="entry name" value="EGF_3"/>
    <property type="match status" value="2"/>
</dbReference>
<dbReference type="InterPro" id="IPR000742">
    <property type="entry name" value="EGF"/>
</dbReference>
<feature type="disulfide bond" evidence="1">
    <location>
        <begin position="136"/>
        <end position="145"/>
    </location>
</feature>
<dbReference type="PROSITE" id="PS50022">
    <property type="entry name" value="FA58C_3"/>
    <property type="match status" value="2"/>
</dbReference>
<dbReference type="CDD" id="cd01099">
    <property type="entry name" value="PAN_AP_HGF"/>
    <property type="match status" value="1"/>
</dbReference>
<dbReference type="CDD" id="cd00054">
    <property type="entry name" value="EGF_CA"/>
    <property type="match status" value="2"/>
</dbReference>
<feature type="disulfide bond" evidence="1">
    <location>
        <begin position="117"/>
        <end position="134"/>
    </location>
</feature>
<dbReference type="PANTHER" id="PTHR24543:SF325">
    <property type="entry name" value="F5_8 TYPE C DOMAIN-CONTAINING PROTEIN"/>
    <property type="match status" value="1"/>
</dbReference>
<dbReference type="AlphaFoldDB" id="A0A2B4SY37"/>
<dbReference type="Pfam" id="PF00008">
    <property type="entry name" value="EGF"/>
    <property type="match status" value="2"/>
</dbReference>
<dbReference type="SUPFAM" id="SSF57414">
    <property type="entry name" value="Hairpin loop containing domain-like"/>
    <property type="match status" value="1"/>
</dbReference>
<comment type="caution">
    <text evidence="1">Lacks conserved residue(s) required for the propagation of feature annotation.</text>
</comment>
<dbReference type="SUPFAM" id="SSF49785">
    <property type="entry name" value="Galactose-binding domain-like"/>
    <property type="match status" value="2"/>
</dbReference>
<name>A0A2B4SY37_STYPI</name>